<proteinExistence type="predicted"/>
<organism evidence="2 3">
    <name type="scientific">Corynebacterium pollutisoli</name>
    <dbReference type="NCBI Taxonomy" id="1610489"/>
    <lineage>
        <taxon>Bacteria</taxon>
        <taxon>Bacillati</taxon>
        <taxon>Actinomycetota</taxon>
        <taxon>Actinomycetes</taxon>
        <taxon>Mycobacteriales</taxon>
        <taxon>Corynebacteriaceae</taxon>
        <taxon>Corynebacterium</taxon>
    </lineage>
</organism>
<feature type="domain" description="CinA C-terminal" evidence="1">
    <location>
        <begin position="4"/>
        <end position="148"/>
    </location>
</feature>
<dbReference type="SUPFAM" id="SSF142433">
    <property type="entry name" value="CinA-like"/>
    <property type="match status" value="1"/>
</dbReference>
<dbReference type="InterPro" id="IPR008136">
    <property type="entry name" value="CinA_C"/>
</dbReference>
<dbReference type="OrthoDB" id="1253990at2"/>
<sequence length="150" mass="15464">MTPAERIADLATTHGYTVAVAESLTGGTLAADLAATEGSSDWFAGGVVAYQTRTKVAVLRVPAGCPVISAQCVSTMAASLAELMSADAVVTVSGAGGPEGQDGQPPGTTWFATLVRGRARTERRHFPGSPEEVLAASREFALRLLAEEMD</sequence>
<dbReference type="STRING" id="1610489.SAMN06295981_2103"/>
<evidence type="ECO:0000259" key="1">
    <source>
        <dbReference type="Pfam" id="PF02464"/>
    </source>
</evidence>
<dbReference type="AlphaFoldDB" id="A0A1X7K052"/>
<evidence type="ECO:0000313" key="2">
    <source>
        <dbReference type="EMBL" id="SMG34085.1"/>
    </source>
</evidence>
<dbReference type="Gene3D" id="3.90.950.20">
    <property type="entry name" value="CinA-like"/>
    <property type="match status" value="1"/>
</dbReference>
<evidence type="ECO:0000313" key="3">
    <source>
        <dbReference type="Proteomes" id="UP000193309"/>
    </source>
</evidence>
<gene>
    <name evidence="2" type="ORF">SAMN06295981_2103</name>
</gene>
<keyword evidence="3" id="KW-1185">Reference proteome</keyword>
<dbReference type="EMBL" id="FXAR01000008">
    <property type="protein sequence ID" value="SMG34085.1"/>
    <property type="molecule type" value="Genomic_DNA"/>
</dbReference>
<protein>
    <submittedName>
        <fullName evidence="2">Nicotinamide-nucleotide amidase</fullName>
    </submittedName>
</protein>
<dbReference type="Proteomes" id="UP000193309">
    <property type="component" value="Unassembled WGS sequence"/>
</dbReference>
<accession>A0A1X7K052</accession>
<dbReference type="Pfam" id="PF02464">
    <property type="entry name" value="CinA"/>
    <property type="match status" value="1"/>
</dbReference>
<name>A0A1X7K052_9CORY</name>
<reference evidence="3" key="1">
    <citation type="submission" date="2017-04" db="EMBL/GenBank/DDBJ databases">
        <authorList>
            <person name="Varghese N."/>
            <person name="Submissions S."/>
        </authorList>
    </citation>
    <scope>NUCLEOTIDE SEQUENCE [LARGE SCALE GENOMIC DNA]</scope>
    <source>
        <strain evidence="3">VDS</strain>
    </source>
</reference>
<dbReference type="RefSeq" id="WP_085550198.1">
    <property type="nucleotide sequence ID" value="NZ_FXAR01000008.1"/>
</dbReference>
<dbReference type="NCBIfam" id="TIGR00199">
    <property type="entry name" value="PncC_domain"/>
    <property type="match status" value="1"/>
</dbReference>
<dbReference type="InterPro" id="IPR036653">
    <property type="entry name" value="CinA-like_C"/>
</dbReference>